<dbReference type="PANTHER" id="PTHR35534">
    <property type="entry name" value="50S RIBOSOMAL PROTEIN L32"/>
    <property type="match status" value="1"/>
</dbReference>
<dbReference type="EMBL" id="BMGL01000011">
    <property type="protein sequence ID" value="GGE18665.1"/>
    <property type="molecule type" value="Genomic_DNA"/>
</dbReference>
<dbReference type="GO" id="GO:0015934">
    <property type="term" value="C:large ribosomal subunit"/>
    <property type="evidence" value="ECO:0007669"/>
    <property type="project" value="InterPro"/>
</dbReference>
<keyword evidence="8" id="KW-1185">Reference proteome</keyword>
<evidence type="ECO:0000256" key="2">
    <source>
        <dbReference type="ARBA" id="ARBA00022980"/>
    </source>
</evidence>
<dbReference type="SUPFAM" id="SSF57829">
    <property type="entry name" value="Zn-binding ribosomal proteins"/>
    <property type="match status" value="1"/>
</dbReference>
<accession>A0A916ZXZ1</accession>
<evidence type="ECO:0000313" key="8">
    <source>
        <dbReference type="Proteomes" id="UP000599688"/>
    </source>
</evidence>
<dbReference type="RefSeq" id="WP_188406692.1">
    <property type="nucleotide sequence ID" value="NZ_BMGL01000011.1"/>
</dbReference>
<evidence type="ECO:0000256" key="3">
    <source>
        <dbReference type="ARBA" id="ARBA00023274"/>
    </source>
</evidence>
<proteinExistence type="inferred from homology"/>
<dbReference type="InterPro" id="IPR011332">
    <property type="entry name" value="Ribosomal_zn-bd"/>
</dbReference>
<dbReference type="GO" id="GO:0003735">
    <property type="term" value="F:structural constituent of ribosome"/>
    <property type="evidence" value="ECO:0007669"/>
    <property type="project" value="InterPro"/>
</dbReference>
<reference evidence="7 8" key="1">
    <citation type="journal article" date="2014" name="Int. J. Syst. Evol. Microbiol.">
        <title>Complete genome sequence of Corynebacterium casei LMG S-19264T (=DSM 44701T), isolated from a smear-ripened cheese.</title>
        <authorList>
            <consortium name="US DOE Joint Genome Institute (JGI-PGF)"/>
            <person name="Walter F."/>
            <person name="Albersmeier A."/>
            <person name="Kalinowski J."/>
            <person name="Ruckert C."/>
        </authorList>
    </citation>
    <scope>NUCLEOTIDE SEQUENCE [LARGE SCALE GENOMIC DNA]</scope>
    <source>
        <strain evidence="7 8">CGMCC 1.12925</strain>
    </source>
</reference>
<comment type="similarity">
    <text evidence="1 5">Belongs to the bacterial ribosomal protein bL32 family.</text>
</comment>
<name>A0A916ZXZ1_9FLAO</name>
<evidence type="ECO:0000313" key="7">
    <source>
        <dbReference type="EMBL" id="GGE18665.1"/>
    </source>
</evidence>
<dbReference type="GO" id="GO:0006412">
    <property type="term" value="P:translation"/>
    <property type="evidence" value="ECO:0007669"/>
    <property type="project" value="UniProtKB-UniRule"/>
</dbReference>
<dbReference type="AlphaFoldDB" id="A0A916ZXZ1"/>
<dbReference type="NCBIfam" id="TIGR01031">
    <property type="entry name" value="rpmF_bact"/>
    <property type="match status" value="1"/>
</dbReference>
<organism evidence="7 8">
    <name type="scientific">Psychroflexus salis</name>
    <dbReference type="NCBI Taxonomy" id="1526574"/>
    <lineage>
        <taxon>Bacteria</taxon>
        <taxon>Pseudomonadati</taxon>
        <taxon>Bacteroidota</taxon>
        <taxon>Flavobacteriia</taxon>
        <taxon>Flavobacteriales</taxon>
        <taxon>Flavobacteriaceae</taxon>
        <taxon>Psychroflexus</taxon>
    </lineage>
</organism>
<feature type="compositionally biased region" description="Basic residues" evidence="6">
    <location>
        <begin position="1"/>
        <end position="20"/>
    </location>
</feature>
<sequence length="68" mass="7950">MAHPKRKISKTRRDKRRTHYKATAPQVAIDSTTGEAHLYHRAHWSEGKLYYRGQVLIDNTEEEVDTEA</sequence>
<comment type="caution">
    <text evidence="7">The sequence shown here is derived from an EMBL/GenBank/DDBJ whole genome shotgun (WGS) entry which is preliminary data.</text>
</comment>
<feature type="region of interest" description="Disordered" evidence="6">
    <location>
        <begin position="1"/>
        <end position="21"/>
    </location>
</feature>
<evidence type="ECO:0000256" key="1">
    <source>
        <dbReference type="ARBA" id="ARBA00008560"/>
    </source>
</evidence>
<protein>
    <recommendedName>
        <fullName evidence="4 5">Large ribosomal subunit protein bL32</fullName>
    </recommendedName>
</protein>
<dbReference type="InterPro" id="IPR002677">
    <property type="entry name" value="Ribosomal_bL32"/>
</dbReference>
<dbReference type="InterPro" id="IPR044957">
    <property type="entry name" value="Ribosomal_bL32_bact"/>
</dbReference>
<gene>
    <name evidence="5 7" type="primary">rpmF</name>
    <name evidence="7" type="ORF">GCM10010831_19770</name>
</gene>
<dbReference type="Pfam" id="PF01783">
    <property type="entry name" value="Ribosomal_L32p"/>
    <property type="match status" value="1"/>
</dbReference>
<dbReference type="PANTHER" id="PTHR35534:SF1">
    <property type="entry name" value="LARGE RIBOSOMAL SUBUNIT PROTEIN BL32"/>
    <property type="match status" value="1"/>
</dbReference>
<keyword evidence="2 5" id="KW-0689">Ribosomal protein</keyword>
<keyword evidence="3 5" id="KW-0687">Ribonucleoprotein</keyword>
<evidence type="ECO:0000256" key="6">
    <source>
        <dbReference type="SAM" id="MobiDB-lite"/>
    </source>
</evidence>
<dbReference type="Proteomes" id="UP000599688">
    <property type="component" value="Unassembled WGS sequence"/>
</dbReference>
<evidence type="ECO:0000256" key="5">
    <source>
        <dbReference type="HAMAP-Rule" id="MF_00340"/>
    </source>
</evidence>
<dbReference type="HAMAP" id="MF_00340">
    <property type="entry name" value="Ribosomal_bL32"/>
    <property type="match status" value="1"/>
</dbReference>
<evidence type="ECO:0000256" key="4">
    <source>
        <dbReference type="ARBA" id="ARBA00035178"/>
    </source>
</evidence>